<dbReference type="InterPro" id="IPR020558">
    <property type="entry name" value="DiOHA_6PGluconate_deHydtase_CS"/>
</dbReference>
<dbReference type="SUPFAM" id="SSF143975">
    <property type="entry name" value="IlvD/EDD N-terminal domain-like"/>
    <property type="match status" value="1"/>
</dbReference>
<dbReference type="KEGG" id="buo:BRPE64_BCDS11580"/>
<proteinExistence type="inferred from homology"/>
<dbReference type="GO" id="GO:0046872">
    <property type="term" value="F:metal ion binding"/>
    <property type="evidence" value="ECO:0007669"/>
    <property type="project" value="UniProtKB-KW"/>
</dbReference>
<dbReference type="Pfam" id="PF24877">
    <property type="entry name" value="ILV_EDD_C"/>
    <property type="match status" value="1"/>
</dbReference>
<dbReference type="InterPro" id="IPR000581">
    <property type="entry name" value="ILV_EDD_N"/>
</dbReference>
<dbReference type="GO" id="GO:0051536">
    <property type="term" value="F:iron-sulfur cluster binding"/>
    <property type="evidence" value="ECO:0007669"/>
    <property type="project" value="UniProtKB-KW"/>
</dbReference>
<dbReference type="PANTHER" id="PTHR43183:SF1">
    <property type="entry name" value="HYPOTHETICAL DIHYDROXY-ACID DEHYDRATASE (EUROFUNG)-RELATED"/>
    <property type="match status" value="1"/>
</dbReference>
<dbReference type="NCBIfam" id="NF004784">
    <property type="entry name" value="PRK06131.1"/>
    <property type="match status" value="1"/>
</dbReference>
<dbReference type="InterPro" id="IPR037237">
    <property type="entry name" value="IlvD/EDD_N"/>
</dbReference>
<dbReference type="PATRIC" id="fig|758793.3.peg.4067"/>
<dbReference type="STRING" id="758793.BRPE64_BCDS11580"/>
<evidence type="ECO:0000256" key="4">
    <source>
        <dbReference type="ARBA" id="ARBA00023014"/>
    </source>
</evidence>
<feature type="domain" description="Dihydroxy-acid/6-phosphogluconate dehydratase C-terminal" evidence="8">
    <location>
        <begin position="380"/>
        <end position="583"/>
    </location>
</feature>
<evidence type="ECO:0000256" key="3">
    <source>
        <dbReference type="ARBA" id="ARBA00023004"/>
    </source>
</evidence>
<evidence type="ECO:0000259" key="7">
    <source>
        <dbReference type="Pfam" id="PF00920"/>
    </source>
</evidence>
<evidence type="ECO:0000259" key="8">
    <source>
        <dbReference type="Pfam" id="PF24877"/>
    </source>
</evidence>
<dbReference type="Proteomes" id="UP000013966">
    <property type="component" value="Chromosome 2"/>
</dbReference>
<dbReference type="GO" id="GO:0016836">
    <property type="term" value="F:hydro-lyase activity"/>
    <property type="evidence" value="ECO:0007669"/>
    <property type="project" value="UniProtKB-ARBA"/>
</dbReference>
<dbReference type="PANTHER" id="PTHR43183">
    <property type="entry name" value="HYPOTHETICAL DIHYDROXYACID DEHYDRATASE (EUROFUNG)-RELATED"/>
    <property type="match status" value="1"/>
</dbReference>
<dbReference type="HOGENOM" id="CLU_014271_3_1_4"/>
<dbReference type="InterPro" id="IPR042096">
    <property type="entry name" value="Dihydro-acid_dehy_C"/>
</dbReference>
<dbReference type="Gene3D" id="3.50.30.80">
    <property type="entry name" value="IlvD/EDD C-terminal domain-like"/>
    <property type="match status" value="1"/>
</dbReference>
<gene>
    <name evidence="9" type="ORF">BRPE64_BCDS11580</name>
</gene>
<keyword evidence="4" id="KW-0411">Iron-sulfur</keyword>
<name>R4WMT7_9BURK</name>
<dbReference type="PROSITE" id="PS00886">
    <property type="entry name" value="ILVD_EDD_1"/>
    <property type="match status" value="1"/>
</dbReference>
<dbReference type="Pfam" id="PF00920">
    <property type="entry name" value="ILVD_EDD_N"/>
    <property type="match status" value="1"/>
</dbReference>
<reference evidence="9 10" key="2">
    <citation type="journal article" date="2018" name="Int. J. Syst. Evol. Microbiol.">
        <title>Burkholderia insecticola sp. nov., a gut symbiotic bacterium of the bean bug Riptortus pedestris.</title>
        <authorList>
            <person name="Takeshita K."/>
            <person name="Tamaki H."/>
            <person name="Ohbayashi T."/>
            <person name="Meng X.-Y."/>
            <person name="Sone T."/>
            <person name="Mitani Y."/>
            <person name="Peeters C."/>
            <person name="Kikuchi Y."/>
            <person name="Vandamme P."/>
        </authorList>
    </citation>
    <scope>NUCLEOTIDE SEQUENCE [LARGE SCALE GENOMIC DNA]</scope>
    <source>
        <strain evidence="9">RPE64</strain>
    </source>
</reference>
<evidence type="ECO:0000313" key="9">
    <source>
        <dbReference type="EMBL" id="BAN25819.1"/>
    </source>
</evidence>
<reference evidence="9 10" key="1">
    <citation type="journal article" date="2013" name="Genome Announc.">
        <title>Complete Genome Sequence of Burkholderia sp. Strain RPE64, Bacterial Symbiont of the Bean Bug Riptortus pedestris.</title>
        <authorList>
            <person name="Shibata T.F."/>
            <person name="Maeda T."/>
            <person name="Nikoh N."/>
            <person name="Yamaguchi K."/>
            <person name="Oshima K."/>
            <person name="Hattori M."/>
            <person name="Nishiyama T."/>
            <person name="Hasebe M."/>
            <person name="Fukatsu T."/>
            <person name="Kikuchi Y."/>
            <person name="Shigenobu S."/>
        </authorList>
    </citation>
    <scope>NUCLEOTIDE SEQUENCE [LARGE SCALE GENOMIC DNA]</scope>
</reference>
<comment type="similarity">
    <text evidence="1">Belongs to the IlvD/Edd family.</text>
</comment>
<keyword evidence="5" id="KW-0456">Lyase</keyword>
<keyword evidence="10" id="KW-1185">Reference proteome</keyword>
<evidence type="ECO:0000313" key="10">
    <source>
        <dbReference type="Proteomes" id="UP000013966"/>
    </source>
</evidence>
<evidence type="ECO:0000256" key="6">
    <source>
        <dbReference type="SAM" id="MobiDB-lite"/>
    </source>
</evidence>
<dbReference type="NCBIfam" id="NF009560">
    <property type="entry name" value="PRK13017.1"/>
    <property type="match status" value="1"/>
</dbReference>
<dbReference type="InterPro" id="IPR056740">
    <property type="entry name" value="ILV_EDD_C"/>
</dbReference>
<protein>
    <submittedName>
        <fullName evidence="9">Dihydroxy-acid dehydratase</fullName>
    </submittedName>
</protein>
<evidence type="ECO:0000256" key="5">
    <source>
        <dbReference type="ARBA" id="ARBA00023239"/>
    </source>
</evidence>
<dbReference type="InterPro" id="IPR052352">
    <property type="entry name" value="Sugar_Degrad_Dehydratases"/>
</dbReference>
<keyword evidence="2" id="KW-0479">Metal-binding</keyword>
<evidence type="ECO:0000256" key="1">
    <source>
        <dbReference type="ARBA" id="ARBA00006486"/>
    </source>
</evidence>
<feature type="domain" description="Dihydroxy-acid/6-phosphogluconate dehydratase N-terminal" evidence="7">
    <location>
        <begin position="57"/>
        <end position="369"/>
    </location>
</feature>
<accession>R4WMT7</accession>
<dbReference type="EMBL" id="AP013059">
    <property type="protein sequence ID" value="BAN25819.1"/>
    <property type="molecule type" value="Genomic_DNA"/>
</dbReference>
<sequence length="606" mass="65225">MPSDCASTEIHAMPQQNPKRLRSQEWFDDPSHADMTALYVERFMNYGLTREELQSGRPIIGIAQTGSDLAPCNRHHIELAARTKAGIRDAGGIPMEFPVHPLAEQSRRPTAALDRNLAYLGLVEILHGFPLDGVVLTTGCDKTTPACLMAAATVDMPAIVLSGGPMLDGWHEGKRVGSGTVIWHARNLLAAGEIDYEGFMRLTTASSPSIGHCNTMGTALSMNSLAEALGMSLPTCASIPAAYRERGQMAYATGKRIVDMVREDMKPSKIMTRDAFINAIVVASALGASTNCPPHLIAIARHMGIELSLEDWQRYGEQVPLIVNCMPAGEYLGESFHRSGGVPAVLRQLDAAGLLRRDCLTVSGRKIGEIASEAPAADNEVIRTADDPLKHGAGFMVLSGNFFDSAIMKMSVVGDAFTKTYLSEPGAENTFEARAIVFDGPEDYHARINDPELEIDERCILVIRGCGTVGYPGSAEVVNMAPPAELIKRGIDSLPCMGDGRQSGTSASPSILNMSPEAAVGGGLALLRTNDRIRVDLNARAVNVLLDEAELESRRSQSAFAAPVAQTPWQELYRQTVGQLSTGGCLEPATLYLKVIEKRGNPRHSH</sequence>
<dbReference type="SUPFAM" id="SSF52016">
    <property type="entry name" value="LeuD/IlvD-like"/>
    <property type="match status" value="1"/>
</dbReference>
<evidence type="ECO:0000256" key="2">
    <source>
        <dbReference type="ARBA" id="ARBA00022723"/>
    </source>
</evidence>
<dbReference type="AlphaFoldDB" id="R4WMT7"/>
<feature type="region of interest" description="Disordered" evidence="6">
    <location>
        <begin position="1"/>
        <end position="20"/>
    </location>
</feature>
<keyword evidence="3" id="KW-0408">Iron</keyword>
<organism evidence="9 10">
    <name type="scientific">Caballeronia insecticola</name>
    <dbReference type="NCBI Taxonomy" id="758793"/>
    <lineage>
        <taxon>Bacteria</taxon>
        <taxon>Pseudomonadati</taxon>
        <taxon>Pseudomonadota</taxon>
        <taxon>Betaproteobacteria</taxon>
        <taxon>Burkholderiales</taxon>
        <taxon>Burkholderiaceae</taxon>
        <taxon>Caballeronia</taxon>
    </lineage>
</organism>